<dbReference type="STRING" id="77586.A0A0D9VUT5"/>
<dbReference type="HOGENOM" id="CLU_257144_0_0_1"/>
<evidence type="ECO:0000256" key="1">
    <source>
        <dbReference type="ARBA" id="ARBA00009431"/>
    </source>
</evidence>
<dbReference type="Gene3D" id="3.40.50.1820">
    <property type="entry name" value="alpha/beta hydrolase"/>
    <property type="match status" value="3"/>
</dbReference>
<dbReference type="InterPro" id="IPR018202">
    <property type="entry name" value="Ser_caboxypep_ser_AS"/>
</dbReference>
<accession>A0A0D9VUT5</accession>
<dbReference type="FunFam" id="3.40.50.1820:FF:000123">
    <property type="entry name" value="Carboxypeptidase"/>
    <property type="match status" value="2"/>
</dbReference>
<organism evidence="3 4">
    <name type="scientific">Leersia perrieri</name>
    <dbReference type="NCBI Taxonomy" id="77586"/>
    <lineage>
        <taxon>Eukaryota</taxon>
        <taxon>Viridiplantae</taxon>
        <taxon>Streptophyta</taxon>
        <taxon>Embryophyta</taxon>
        <taxon>Tracheophyta</taxon>
        <taxon>Spermatophyta</taxon>
        <taxon>Magnoliopsida</taxon>
        <taxon>Liliopsida</taxon>
        <taxon>Poales</taxon>
        <taxon>Poaceae</taxon>
        <taxon>BOP clade</taxon>
        <taxon>Oryzoideae</taxon>
        <taxon>Oryzeae</taxon>
        <taxon>Oryzinae</taxon>
        <taxon>Leersia</taxon>
    </lineage>
</organism>
<dbReference type="EC" id="3.4.16.-" evidence="2"/>
<evidence type="ECO:0000313" key="4">
    <source>
        <dbReference type="Proteomes" id="UP000032180"/>
    </source>
</evidence>
<keyword evidence="2" id="KW-0378">Hydrolase</keyword>
<sequence>MNKHHHAAIAAIALIAVASVVFVCLHSERAFAVPVGTHGSELWGYFNVRAKAHIFWWYYKSPDSVRVSSPVRPWPTILWLQGGPYVVQVANLPCSVNCSQVTTTYRLVIIGRGGGGSGVGRGNFQEIGPLDVNLKPRNSTWLHIPDLIFVDHPVGVGFSYTDDPSALATTDAQAASDAIDLIKALPNKIPGLKSSPLYIVGESYGGKFAAMIGASLANSIRAGHLDLILGGKSLFLDRPHFLEVIPNIYDTPTLLRNCVSVSNDVSDTDTLPTRLRYTSPTHVCWTTCPCWTTTPSTTPTEKVTKQTAEGQFAASLQTFTDLLDLIDSKSASVNVYNFLTNGAGKDLEGATKDTPINDIMNGVIKRKLKIIPKNLKPRDYLALLLLLSLLCPLLSEHAFAVTSGAPDGSELWGYVQVRPKAHLFWWYYKSLQRVSSAANPWPTILWLQGGPGGSGSGHGNFLEIGPLDVNLNARNSTWLQKADLIFVDLPVGGGYSYAEDPSALVTTDSQAATDGTELLKALAEEIPSLLQGSPLFLVGESYGGKLAAMIGASVARAIHAGELKLTLGGVVLGDSWISPEDFALSHARLLQDVSRLDDNAVADADNKAATVKGQIAAGQFAKAEKAWTDLLDLIDSKSGSINMFNFLLDTGVETMSSKPPSNSPFRGINKLMKYSTYLDNQASGSESNTIGGIMNGIIKQKLKIIPKDVIHKTINLSPVLSNSFSEVLQFQLNCRWQEASIPVDELLSCGVNVSVYNGQQEQREGIVYQDSNTLDVICPTIGVEAWVQKLKWDGLKNFLSLPRQPLHYCDTSKLIKAFVRSYKNLHFYWILEAGHSVPVDQPCVALSMISSIIHSPARHWISCQSKQLQLSWLVAQAYHVSKNSPCEAARREATARDGGTVVSAVSGGTNDGSERWGYAQVRPKAHLFWWYYRSPQRVSSPGKPWPTVLWLQGGPGSSGVGLGNFLEIGPLDATLKPRASTWLQKADLIFVDNPVGTGYSYVEGDDDSLLVTTDGQAAADLTALLRALAGGELPSLKDSPLFVVAESYGGKYAAALGVSLARAIRAGELRLTLGGVAIGDSWISPEDFALSYGPLLLQVSRLDSNGADAASKKAQAIKQHIAAGRFKQAQSALSSMLTSIVANSGHVDVYNFLLDSGMDPVAATAAAPARSFPPAYSTYLDSKLSIGDSIRAIMNGAVKEKLHIIPKDVVWEQQSYTVYNALINDFMKPRIQEVDELLSYGVNVTVYNGQLDVICSTVGAEAWIQKLKWDGLKNFLSIPRQPLHCGSSEITKGFVRSYKNLHFYWILGAGHFSSAVTACAGGRRRAHARGDDGDNNFFSRDGDNDKTSTMAAEELGPCF</sequence>
<dbReference type="PROSITE" id="PS00131">
    <property type="entry name" value="CARBOXYPEPT_SER_SER"/>
    <property type="match status" value="3"/>
</dbReference>
<proteinExistence type="inferred from homology"/>
<protein>
    <recommendedName>
        <fullName evidence="2">Carboxypeptidase</fullName>
        <ecNumber evidence="2">3.4.16.-</ecNumber>
    </recommendedName>
</protein>
<dbReference type="InterPro" id="IPR001563">
    <property type="entry name" value="Peptidase_S10"/>
</dbReference>
<reference evidence="3 4" key="1">
    <citation type="submission" date="2012-08" db="EMBL/GenBank/DDBJ databases">
        <title>Oryza genome evolution.</title>
        <authorList>
            <person name="Wing R.A."/>
        </authorList>
    </citation>
    <scope>NUCLEOTIDE SEQUENCE</scope>
</reference>
<evidence type="ECO:0000313" key="3">
    <source>
        <dbReference type="EnsemblPlants" id="LPERR03G17190.1"/>
    </source>
</evidence>
<reference evidence="3" key="3">
    <citation type="submission" date="2015-04" db="UniProtKB">
        <authorList>
            <consortium name="EnsemblPlants"/>
        </authorList>
    </citation>
    <scope>IDENTIFICATION</scope>
</reference>
<comment type="similarity">
    <text evidence="1 2">Belongs to the peptidase S10 family.</text>
</comment>
<evidence type="ECO:0000256" key="2">
    <source>
        <dbReference type="RuleBase" id="RU361156"/>
    </source>
</evidence>
<dbReference type="Gramene" id="LPERR03G17190.1">
    <property type="protein sequence ID" value="LPERR03G17190.1"/>
    <property type="gene ID" value="LPERR03G17190"/>
</dbReference>
<dbReference type="SUPFAM" id="SSF53474">
    <property type="entry name" value="alpha/beta-Hydrolases"/>
    <property type="match status" value="3"/>
</dbReference>
<dbReference type="InterPro" id="IPR029058">
    <property type="entry name" value="AB_hydrolase_fold"/>
</dbReference>
<dbReference type="Pfam" id="PF00450">
    <property type="entry name" value="Peptidase_S10"/>
    <property type="match status" value="3"/>
</dbReference>
<dbReference type="PANTHER" id="PTHR11802:SF294">
    <property type="entry name" value="CARBOXYPEPTIDASE"/>
    <property type="match status" value="1"/>
</dbReference>
<dbReference type="GO" id="GO:0006508">
    <property type="term" value="P:proteolysis"/>
    <property type="evidence" value="ECO:0007669"/>
    <property type="project" value="UniProtKB-KW"/>
</dbReference>
<dbReference type="PRINTS" id="PR00724">
    <property type="entry name" value="CRBOXYPTASEC"/>
</dbReference>
<dbReference type="eggNOG" id="KOG1283">
    <property type="taxonomic scope" value="Eukaryota"/>
</dbReference>
<keyword evidence="2" id="KW-0645">Protease</keyword>
<dbReference type="EnsemblPlants" id="LPERR03G17190.1">
    <property type="protein sequence ID" value="LPERR03G17190.1"/>
    <property type="gene ID" value="LPERR03G17190"/>
</dbReference>
<dbReference type="PANTHER" id="PTHR11802">
    <property type="entry name" value="SERINE PROTEASE FAMILY S10 SERINE CARBOXYPEPTIDASE"/>
    <property type="match status" value="1"/>
</dbReference>
<keyword evidence="2" id="KW-0121">Carboxypeptidase</keyword>
<name>A0A0D9VUT5_9ORYZ</name>
<reference evidence="4" key="2">
    <citation type="submission" date="2013-12" db="EMBL/GenBank/DDBJ databases">
        <authorList>
            <person name="Yu Y."/>
            <person name="Lee S."/>
            <person name="de Baynast K."/>
            <person name="Wissotski M."/>
            <person name="Liu L."/>
            <person name="Talag J."/>
            <person name="Goicoechea J."/>
            <person name="Angelova A."/>
            <person name="Jetty R."/>
            <person name="Kudrna D."/>
            <person name="Golser W."/>
            <person name="Rivera L."/>
            <person name="Zhang J."/>
            <person name="Wing R."/>
        </authorList>
    </citation>
    <scope>NUCLEOTIDE SEQUENCE</scope>
</reference>
<dbReference type="Proteomes" id="UP000032180">
    <property type="component" value="Chromosome 3"/>
</dbReference>
<keyword evidence="4" id="KW-1185">Reference proteome</keyword>
<dbReference type="GO" id="GO:0004185">
    <property type="term" value="F:serine-type carboxypeptidase activity"/>
    <property type="evidence" value="ECO:0007669"/>
    <property type="project" value="UniProtKB-UniRule"/>
</dbReference>